<feature type="region of interest" description="Disordered" evidence="1">
    <location>
        <begin position="1"/>
        <end position="26"/>
    </location>
</feature>
<evidence type="ECO:0000256" key="1">
    <source>
        <dbReference type="SAM" id="MobiDB-lite"/>
    </source>
</evidence>
<evidence type="ECO:0000313" key="3">
    <source>
        <dbReference type="EMBL" id="CAB3238948.1"/>
    </source>
</evidence>
<reference evidence="4 5" key="1">
    <citation type="submission" date="2020-04" db="EMBL/GenBank/DDBJ databases">
        <authorList>
            <person name="Wallbank WR R."/>
            <person name="Pardo Diaz C."/>
            <person name="Kozak K."/>
            <person name="Martin S."/>
            <person name="Jiggins C."/>
            <person name="Moest M."/>
            <person name="Warren A I."/>
            <person name="Byers J.R.P. K."/>
            <person name="Montejo-Kovacevich G."/>
            <person name="Yen C E."/>
        </authorList>
    </citation>
    <scope>NUCLEOTIDE SEQUENCE [LARGE SCALE GENOMIC DNA]</scope>
</reference>
<sequence>MARISTWAGRARRASRRHGQRGCRGRERPARYGIVASLSRARSTDLLGCAAARSAALINKLTVKYLRPIGEATTILLEPLSSY</sequence>
<dbReference type="AlphaFoldDB" id="A0A8S1A158"/>
<name>A0A8S1A158_ARCPL</name>
<dbReference type="OrthoDB" id="7344780at2759"/>
<dbReference type="Proteomes" id="UP000494256">
    <property type="component" value="Unassembled WGS sequence"/>
</dbReference>
<organism evidence="3 5">
    <name type="scientific">Arctia plantaginis</name>
    <name type="common">Wood tiger moth</name>
    <name type="synonym">Phalaena plantaginis</name>
    <dbReference type="NCBI Taxonomy" id="874455"/>
    <lineage>
        <taxon>Eukaryota</taxon>
        <taxon>Metazoa</taxon>
        <taxon>Ecdysozoa</taxon>
        <taxon>Arthropoda</taxon>
        <taxon>Hexapoda</taxon>
        <taxon>Insecta</taxon>
        <taxon>Pterygota</taxon>
        <taxon>Neoptera</taxon>
        <taxon>Endopterygota</taxon>
        <taxon>Lepidoptera</taxon>
        <taxon>Glossata</taxon>
        <taxon>Ditrysia</taxon>
        <taxon>Noctuoidea</taxon>
        <taxon>Erebidae</taxon>
        <taxon>Arctiinae</taxon>
        <taxon>Arctia</taxon>
    </lineage>
</organism>
<protein>
    <submittedName>
        <fullName evidence="3">Uncharacterized protein</fullName>
    </submittedName>
</protein>
<comment type="caution">
    <text evidence="3">The sequence shown here is derived from an EMBL/GenBank/DDBJ whole genome shotgun (WGS) entry which is preliminary data.</text>
</comment>
<proteinExistence type="predicted"/>
<feature type="compositionally biased region" description="Basic residues" evidence="1">
    <location>
        <begin position="10"/>
        <end position="23"/>
    </location>
</feature>
<dbReference type="Proteomes" id="UP000494106">
    <property type="component" value="Unassembled WGS sequence"/>
</dbReference>
<dbReference type="EMBL" id="CADEBC010000488">
    <property type="protein sequence ID" value="CAB3236938.1"/>
    <property type="molecule type" value="Genomic_DNA"/>
</dbReference>
<dbReference type="EMBL" id="CADEBD010000308">
    <property type="protein sequence ID" value="CAB3238948.1"/>
    <property type="molecule type" value="Genomic_DNA"/>
</dbReference>
<keyword evidence="4" id="KW-1185">Reference proteome</keyword>
<accession>A0A8S1A158</accession>
<evidence type="ECO:0000313" key="4">
    <source>
        <dbReference type="Proteomes" id="UP000494106"/>
    </source>
</evidence>
<evidence type="ECO:0000313" key="2">
    <source>
        <dbReference type="EMBL" id="CAB3236938.1"/>
    </source>
</evidence>
<gene>
    <name evidence="2" type="ORF">APLA_LOCUS6771</name>
    <name evidence="3" type="ORF">APLA_LOCUS8414</name>
</gene>
<evidence type="ECO:0000313" key="5">
    <source>
        <dbReference type="Proteomes" id="UP000494256"/>
    </source>
</evidence>